<evidence type="ECO:0000256" key="2">
    <source>
        <dbReference type="SAM" id="MobiDB-lite"/>
    </source>
</evidence>
<feature type="compositionally biased region" description="Basic and acidic residues" evidence="2">
    <location>
        <begin position="34"/>
        <end position="45"/>
    </location>
</feature>
<dbReference type="InterPro" id="IPR012875">
    <property type="entry name" value="SDHF4"/>
</dbReference>
<accession>A0ABX6T3Y9</accession>
<dbReference type="EMBL" id="CP060780">
    <property type="protein sequence ID" value="QNP44176.1"/>
    <property type="molecule type" value="Genomic_DNA"/>
</dbReference>
<organism evidence="3 4">
    <name type="scientific">Sphingomonas daechungensis</name>
    <dbReference type="NCBI Taxonomy" id="1176646"/>
    <lineage>
        <taxon>Bacteria</taxon>
        <taxon>Pseudomonadati</taxon>
        <taxon>Pseudomonadota</taxon>
        <taxon>Alphaproteobacteria</taxon>
        <taxon>Sphingomonadales</taxon>
        <taxon>Sphingomonadaceae</taxon>
        <taxon>Sphingomonas</taxon>
    </lineage>
</organism>
<gene>
    <name evidence="3" type="ORF">H9L15_06630</name>
</gene>
<dbReference type="RefSeq" id="WP_187715597.1">
    <property type="nucleotide sequence ID" value="NZ_BAABJC010000001.1"/>
</dbReference>
<evidence type="ECO:0000313" key="4">
    <source>
        <dbReference type="Proteomes" id="UP000516134"/>
    </source>
</evidence>
<dbReference type="Proteomes" id="UP000516134">
    <property type="component" value="Chromosome"/>
</dbReference>
<keyword evidence="4" id="KW-1185">Reference proteome</keyword>
<reference evidence="3 4" key="1">
    <citation type="submission" date="2020-08" db="EMBL/GenBank/DDBJ databases">
        <title>Genome sequence of Sphingomonas daechungensis KACC 18115T.</title>
        <authorList>
            <person name="Hyun D.-W."/>
            <person name="Bae J.-W."/>
        </authorList>
    </citation>
    <scope>NUCLEOTIDE SEQUENCE [LARGE SCALE GENOMIC DNA]</scope>
    <source>
        <strain evidence="3 4">KACC 18115</strain>
    </source>
</reference>
<dbReference type="Pfam" id="PF07896">
    <property type="entry name" value="DUF1674"/>
    <property type="match status" value="1"/>
</dbReference>
<evidence type="ECO:0000313" key="3">
    <source>
        <dbReference type="EMBL" id="QNP44176.1"/>
    </source>
</evidence>
<evidence type="ECO:0000256" key="1">
    <source>
        <dbReference type="ARBA" id="ARBA00005701"/>
    </source>
</evidence>
<name>A0ABX6T3Y9_9SPHN</name>
<proteinExistence type="inferred from homology"/>
<protein>
    <submittedName>
        <fullName evidence="3">DUF1674 domain-containing protein</fullName>
    </submittedName>
</protein>
<feature type="region of interest" description="Disordered" evidence="2">
    <location>
        <begin position="1"/>
        <end position="45"/>
    </location>
</feature>
<comment type="similarity">
    <text evidence="1">Belongs to the SDHAF4 family.</text>
</comment>
<sequence>MSKGKRLKAPAYLSKSQPVPKPEPVADAAPPEGEETRLDPTRYGDWEKKGIAVDF</sequence>